<sequence length="239" mass="28035">MEAQQPREHNLVQQLNRLNCGLSERYLGDMQTPESYLDFRAEQSSSTGGYSISLSRARLVSWSYTTKKGNIKKLKYLVHVLEDVTNLSIIENWIRNARALKMNIVYPLISKATKEVELNFFKIKGKCFKRIFVACRTIKKLTFRECSIITKEFDLSRTLFNINFKIQELLISNCEESERQERYKNHFEIIFFSISESTLKHSLKQVKLYHPKEDENTAEQMSKEYSLPTISITIQPFPN</sequence>
<dbReference type="AlphaFoldDB" id="A0AAD2D2R4"/>
<keyword evidence="2" id="KW-1185">Reference proteome</keyword>
<protein>
    <submittedName>
        <fullName evidence="1">Uncharacterized protein</fullName>
    </submittedName>
</protein>
<dbReference type="EMBL" id="CAMPGE010019703">
    <property type="protein sequence ID" value="CAI2378020.1"/>
    <property type="molecule type" value="Genomic_DNA"/>
</dbReference>
<evidence type="ECO:0000313" key="2">
    <source>
        <dbReference type="Proteomes" id="UP001295684"/>
    </source>
</evidence>
<proteinExistence type="predicted"/>
<accession>A0AAD2D2R4</accession>
<evidence type="ECO:0000313" key="1">
    <source>
        <dbReference type="EMBL" id="CAI2378020.1"/>
    </source>
</evidence>
<dbReference type="Proteomes" id="UP001295684">
    <property type="component" value="Unassembled WGS sequence"/>
</dbReference>
<reference evidence="1" key="1">
    <citation type="submission" date="2023-07" db="EMBL/GenBank/DDBJ databases">
        <authorList>
            <consortium name="AG Swart"/>
            <person name="Singh M."/>
            <person name="Singh A."/>
            <person name="Seah K."/>
            <person name="Emmerich C."/>
        </authorList>
    </citation>
    <scope>NUCLEOTIDE SEQUENCE</scope>
    <source>
        <strain evidence="1">DP1</strain>
    </source>
</reference>
<gene>
    <name evidence="1" type="ORF">ECRASSUSDP1_LOCUS19411</name>
</gene>
<name>A0AAD2D2R4_EUPCR</name>
<comment type="caution">
    <text evidence="1">The sequence shown here is derived from an EMBL/GenBank/DDBJ whole genome shotgun (WGS) entry which is preliminary data.</text>
</comment>
<organism evidence="1 2">
    <name type="scientific">Euplotes crassus</name>
    <dbReference type="NCBI Taxonomy" id="5936"/>
    <lineage>
        <taxon>Eukaryota</taxon>
        <taxon>Sar</taxon>
        <taxon>Alveolata</taxon>
        <taxon>Ciliophora</taxon>
        <taxon>Intramacronucleata</taxon>
        <taxon>Spirotrichea</taxon>
        <taxon>Hypotrichia</taxon>
        <taxon>Euplotida</taxon>
        <taxon>Euplotidae</taxon>
        <taxon>Moneuplotes</taxon>
    </lineage>
</organism>